<dbReference type="VEuPathDB" id="VectorBase:PPAPM1_008957"/>
<evidence type="ECO:0000259" key="1">
    <source>
        <dbReference type="Pfam" id="PF23202"/>
    </source>
</evidence>
<evidence type="ECO:0000313" key="3">
    <source>
        <dbReference type="Proteomes" id="UP000092462"/>
    </source>
</evidence>
<feature type="domain" description="ZNF598/HEL2 PAH" evidence="1">
    <location>
        <begin position="76"/>
        <end position="146"/>
    </location>
</feature>
<reference evidence="2" key="1">
    <citation type="submission" date="2022-08" db="UniProtKB">
        <authorList>
            <consortium name="EnsemblMetazoa"/>
        </authorList>
    </citation>
    <scope>IDENTIFICATION</scope>
    <source>
        <strain evidence="2">Israel</strain>
    </source>
</reference>
<dbReference type="Proteomes" id="UP000092462">
    <property type="component" value="Unassembled WGS sequence"/>
</dbReference>
<evidence type="ECO:0000313" key="2">
    <source>
        <dbReference type="EnsemblMetazoa" id="PPAI001508-PA"/>
    </source>
</evidence>
<dbReference type="EMBL" id="AJVK01022749">
    <property type="status" value="NOT_ANNOTATED_CDS"/>
    <property type="molecule type" value="Genomic_DNA"/>
</dbReference>
<dbReference type="Pfam" id="PF23202">
    <property type="entry name" value="PAH_ZNF598"/>
    <property type="match status" value="1"/>
</dbReference>
<dbReference type="EnsemblMetazoa" id="PPAI001508-RA">
    <property type="protein sequence ID" value="PPAI001508-PA"/>
    <property type="gene ID" value="PPAI001508"/>
</dbReference>
<proteinExistence type="predicted"/>
<accession>A0A1B0D2D5</accession>
<dbReference type="EMBL" id="AJVK01022748">
    <property type="status" value="NOT_ANNOTATED_CDS"/>
    <property type="molecule type" value="Genomic_DNA"/>
</dbReference>
<dbReference type="InterPro" id="IPR057634">
    <property type="entry name" value="PAH_ZNF598/HEL2"/>
</dbReference>
<organism evidence="2 3">
    <name type="scientific">Phlebotomus papatasi</name>
    <name type="common">Sandfly</name>
    <dbReference type="NCBI Taxonomy" id="29031"/>
    <lineage>
        <taxon>Eukaryota</taxon>
        <taxon>Metazoa</taxon>
        <taxon>Ecdysozoa</taxon>
        <taxon>Arthropoda</taxon>
        <taxon>Hexapoda</taxon>
        <taxon>Insecta</taxon>
        <taxon>Pterygota</taxon>
        <taxon>Neoptera</taxon>
        <taxon>Endopterygota</taxon>
        <taxon>Diptera</taxon>
        <taxon>Nematocera</taxon>
        <taxon>Psychodoidea</taxon>
        <taxon>Psychodidae</taxon>
        <taxon>Phlebotomus</taxon>
        <taxon>Phlebotomus</taxon>
    </lineage>
</organism>
<dbReference type="AlphaFoldDB" id="A0A1B0D2D5"/>
<dbReference type="VEuPathDB" id="VectorBase:PPAI001508"/>
<protein>
    <recommendedName>
        <fullName evidence="1">ZNF598/HEL2 PAH domain-containing protein</fullName>
    </recommendedName>
</protein>
<sequence>GVTQVGGAVKALGALNVGKLSSELSLGTLASFTSATFLTGALGGGVTIINLDAIEAFGVTIAASSTRLRCFAETILLGHFQDVLKTSAAVKEFHNISQMFVKNKYNPEPYYEHCLVALGDKFNDVFPELLALLPDIGKQQELFLVHVQREKGLNRMGEAIIDVCSICKQVLVRNDLFAHLQAHKLESNFPLLTK</sequence>
<name>A0A1B0D2D5_PHLPP</name>
<keyword evidence="3" id="KW-1185">Reference proteome</keyword>